<protein>
    <submittedName>
        <fullName evidence="2">Uncharacterized protein</fullName>
    </submittedName>
</protein>
<dbReference type="PROSITE" id="PS51257">
    <property type="entry name" value="PROKAR_LIPOPROTEIN"/>
    <property type="match status" value="1"/>
</dbReference>
<dbReference type="EMBL" id="JAICCF010000001">
    <property type="protein sequence ID" value="MBW8683579.1"/>
    <property type="molecule type" value="Genomic_DNA"/>
</dbReference>
<dbReference type="InterPro" id="IPR028994">
    <property type="entry name" value="Integrin_alpha_N"/>
</dbReference>
<evidence type="ECO:0000256" key="1">
    <source>
        <dbReference type="SAM" id="SignalP"/>
    </source>
</evidence>
<accession>A0ABS7G9U8</accession>
<reference evidence="2 3" key="1">
    <citation type="submission" date="2021-08" db="EMBL/GenBank/DDBJ databases">
        <title>The genome sequence of Chitinophaga sp. B61.</title>
        <authorList>
            <person name="Zhang X."/>
        </authorList>
    </citation>
    <scope>NUCLEOTIDE SEQUENCE [LARGE SCALE GENOMIC DNA]</scope>
    <source>
        <strain evidence="2 3">B61</strain>
    </source>
</reference>
<keyword evidence="1" id="KW-0732">Signal</keyword>
<organism evidence="2 3">
    <name type="scientific">Chitinophaga rhizophila</name>
    <dbReference type="NCBI Taxonomy" id="2866212"/>
    <lineage>
        <taxon>Bacteria</taxon>
        <taxon>Pseudomonadati</taxon>
        <taxon>Bacteroidota</taxon>
        <taxon>Chitinophagia</taxon>
        <taxon>Chitinophagales</taxon>
        <taxon>Chitinophagaceae</taxon>
        <taxon>Chitinophaga</taxon>
    </lineage>
</organism>
<gene>
    <name evidence="2" type="ORF">K1Y79_04470</name>
</gene>
<keyword evidence="3" id="KW-1185">Reference proteome</keyword>
<dbReference type="SUPFAM" id="SSF69318">
    <property type="entry name" value="Integrin alpha N-terminal domain"/>
    <property type="match status" value="1"/>
</dbReference>
<sequence>MLKKSLWGAGVAVSALGLALFVSCAKEEKNGVPTTPTTQDAAVPEGMVRSLHYKYVEDSVTGKGSYVFLDDTTLVPAPKNVNAGGRIVGGEAGAREAIVGNAYISILSKVPNFSTLYNARIVVSNCYEAVTLYTTSMPGRATVQSLGTVSVPTSPGSIITVDRQITMACGYIYGVQADTKSANPLTAGGEAHPEVSWLNAPDENVFPYKFYATQAGISEADGADIKIGNIDSDPRPDVLLMGNDDPPGANYFEYTWLMNINPATGQPATTYSFKRRNSAGNDAEGAGVAIGNINGNSATDIVMMSIDAPAGANNFRYQVGFDVNPATGEPTTWSNTIEIQGIGNDNTDGSVALADINGNSIPDIILMGIDGRGPNNYSVRYRIGFDLNAQGVASSWSTMKQINLADLGALTYLGGGGMDIAPIRNNGKLNLVAGVYHLNNGAEHFRTYIYDLDVAGNPSNGNYMDVEGVGDQAQGAGVAVGNLDGGTQRNDMMLMMFDNPSGPNQFRYYTFYNFYTYKSNRTLLSMFEKAACN</sequence>
<dbReference type="Proteomes" id="UP000812961">
    <property type="component" value="Unassembled WGS sequence"/>
</dbReference>
<dbReference type="RefSeq" id="WP_220248794.1">
    <property type="nucleotide sequence ID" value="NZ_JAICCF010000001.1"/>
</dbReference>
<proteinExistence type="predicted"/>
<comment type="caution">
    <text evidence="2">The sequence shown here is derived from an EMBL/GenBank/DDBJ whole genome shotgun (WGS) entry which is preliminary data.</text>
</comment>
<evidence type="ECO:0000313" key="2">
    <source>
        <dbReference type="EMBL" id="MBW8683579.1"/>
    </source>
</evidence>
<evidence type="ECO:0000313" key="3">
    <source>
        <dbReference type="Proteomes" id="UP000812961"/>
    </source>
</evidence>
<feature type="chain" id="PRO_5047173589" evidence="1">
    <location>
        <begin position="26"/>
        <end position="533"/>
    </location>
</feature>
<name>A0ABS7G9U8_9BACT</name>
<feature type="signal peptide" evidence="1">
    <location>
        <begin position="1"/>
        <end position="25"/>
    </location>
</feature>